<protein>
    <submittedName>
        <fullName evidence="1">Uncharacterized protein</fullName>
    </submittedName>
</protein>
<dbReference type="AlphaFoldDB" id="A0A0V1LQW0"/>
<evidence type="ECO:0000313" key="2">
    <source>
        <dbReference type="Proteomes" id="UP000054721"/>
    </source>
</evidence>
<name>A0A0V1LQW0_9BILA</name>
<accession>A0A0V1LQW0</accession>
<comment type="caution">
    <text evidence="1">The sequence shown here is derived from an EMBL/GenBank/DDBJ whole genome shotgun (WGS) entry which is preliminary data.</text>
</comment>
<evidence type="ECO:0000313" key="1">
    <source>
        <dbReference type="EMBL" id="KRZ61828.1"/>
    </source>
</evidence>
<reference evidence="1 2" key="1">
    <citation type="submission" date="2015-05" db="EMBL/GenBank/DDBJ databases">
        <title>Evolution of Trichinella species and genotypes.</title>
        <authorList>
            <person name="Korhonen P.K."/>
            <person name="Edoardo P."/>
            <person name="Giuseppe L.R."/>
            <person name="Gasser R.B."/>
        </authorList>
    </citation>
    <scope>NUCLEOTIDE SEQUENCE [LARGE SCALE GENOMIC DNA]</scope>
    <source>
        <strain evidence="1">ISS10</strain>
    </source>
</reference>
<proteinExistence type="predicted"/>
<dbReference type="Proteomes" id="UP000054721">
    <property type="component" value="Unassembled WGS sequence"/>
</dbReference>
<dbReference type="EMBL" id="JYDW01000014">
    <property type="protein sequence ID" value="KRZ61828.1"/>
    <property type="molecule type" value="Genomic_DNA"/>
</dbReference>
<gene>
    <name evidence="1" type="ORF">T02_12193</name>
</gene>
<dbReference type="OrthoDB" id="5934288at2759"/>
<organism evidence="1 2">
    <name type="scientific">Trichinella nativa</name>
    <dbReference type="NCBI Taxonomy" id="6335"/>
    <lineage>
        <taxon>Eukaryota</taxon>
        <taxon>Metazoa</taxon>
        <taxon>Ecdysozoa</taxon>
        <taxon>Nematoda</taxon>
        <taxon>Enoplea</taxon>
        <taxon>Dorylaimia</taxon>
        <taxon>Trichinellida</taxon>
        <taxon>Trichinellidae</taxon>
        <taxon>Trichinella</taxon>
    </lineage>
</organism>
<sequence length="101" mass="11695">MPRNHMRNKGVFIFSKTLWMKRTVNRGFRSTKIFNLLDGFIKDKGLELECQNKVEETGSEPNPLNQLLEELDELCIASADACEIKDQISMTKRLYLETEAL</sequence>
<keyword evidence="2" id="KW-1185">Reference proteome</keyword>